<proteinExistence type="predicted"/>
<dbReference type="InterPro" id="IPR022476">
    <property type="entry name" value="Spore_YabP/YqfC"/>
</dbReference>
<keyword evidence="2" id="KW-1185">Reference proteome</keyword>
<dbReference type="PATRIC" id="fig|272562.8.peg.1491"/>
<dbReference type="NCBIfam" id="TIGR02856">
    <property type="entry name" value="spore_yqfC"/>
    <property type="match status" value="1"/>
</dbReference>
<accession>Q97JJ0</accession>
<gene>
    <name evidence="1" type="ordered locus">CA_C1290</name>
</gene>
<dbReference type="Pfam" id="PF07873">
    <property type="entry name" value="YabP"/>
    <property type="match status" value="1"/>
</dbReference>
<protein>
    <submittedName>
        <fullName evidence="1">Uncharacterized protein, homolog of YQFC B.subtilis</fullName>
    </submittedName>
</protein>
<dbReference type="Proteomes" id="UP000000814">
    <property type="component" value="Chromosome"/>
</dbReference>
<organism evidence="1 2">
    <name type="scientific">Clostridium acetobutylicum (strain ATCC 824 / DSM 792 / JCM 1419 / IAM 19013 / LMG 5710 / NBRC 13948 / NRRL B-527 / VKM B-1787 / 2291 / W)</name>
    <dbReference type="NCBI Taxonomy" id="272562"/>
    <lineage>
        <taxon>Bacteria</taxon>
        <taxon>Bacillati</taxon>
        <taxon>Bacillota</taxon>
        <taxon>Clostridia</taxon>
        <taxon>Eubacteriales</taxon>
        <taxon>Clostridiaceae</taxon>
        <taxon>Clostridium</taxon>
    </lineage>
</organism>
<name>Q97JJ0_CLOAB</name>
<reference evidence="1 2" key="1">
    <citation type="journal article" date="2001" name="J. Bacteriol.">
        <title>Genome sequence and comparative analysis of the solvent-producing bacterium Clostridium acetobutylicum.</title>
        <authorList>
            <person name="Nolling J."/>
            <person name="Breton G."/>
            <person name="Omelchenko M.V."/>
            <person name="Makarova K.S."/>
            <person name="Zeng Q."/>
            <person name="Gibson R."/>
            <person name="Lee H.M."/>
            <person name="Dubois J."/>
            <person name="Qiu D."/>
            <person name="Hitti J."/>
            <person name="Wolf Y.I."/>
            <person name="Tatusov R.L."/>
            <person name="Sabathe F."/>
            <person name="Doucette-Stamm L."/>
            <person name="Soucaille P."/>
            <person name="Daly M.J."/>
            <person name="Bennett G.N."/>
            <person name="Koonin E.V."/>
            <person name="Smith D.R."/>
        </authorList>
    </citation>
    <scope>NUCLEOTIDE SEQUENCE [LARGE SCALE GENOMIC DNA]</scope>
    <source>
        <strain evidence="2">ATCC 824 / DSM 792 / JCM 1419 / LMG 5710 / VKM B-1787</strain>
    </source>
</reference>
<dbReference type="OrthoDB" id="2989236at2"/>
<evidence type="ECO:0000313" key="2">
    <source>
        <dbReference type="Proteomes" id="UP000000814"/>
    </source>
</evidence>
<dbReference type="EMBL" id="AE001437">
    <property type="protein sequence ID" value="AAK79261.1"/>
    <property type="molecule type" value="Genomic_DNA"/>
</dbReference>
<dbReference type="RefSeq" id="WP_010964602.1">
    <property type="nucleotide sequence ID" value="NC_003030.1"/>
</dbReference>
<sequence length="100" mass="11317">MNKKRIYKFRRFLARKLDFPSDAVMYTPRINISVTGDEEITIENYRGIVEFSDENIKVNTEVGTISIDGKNFEIVFISGSTIILGGKFKTIAYGGDKNEA</sequence>
<dbReference type="STRING" id="272562.CA_C1290"/>
<evidence type="ECO:0000313" key="1">
    <source>
        <dbReference type="EMBL" id="AAK79261.1"/>
    </source>
</evidence>
<dbReference type="InterPro" id="IPR022477">
    <property type="entry name" value="Spore_YqfC"/>
</dbReference>
<dbReference type="GeneID" id="44997796"/>
<dbReference type="KEGG" id="cac:CA_C1290"/>
<dbReference type="DNASU" id="1117473"/>
<dbReference type="PIR" id="B97059">
    <property type="entry name" value="B97059"/>
</dbReference>
<dbReference type="AlphaFoldDB" id="Q97JJ0"/>
<dbReference type="HOGENOM" id="CLU_161222_2_0_9"/>